<dbReference type="Gene3D" id="1.10.579.10">
    <property type="entry name" value="DNA Cyclobutane Dipyrimidine Photolyase, subunit A, domain 3"/>
    <property type="match status" value="1"/>
</dbReference>
<evidence type="ECO:0000313" key="2">
    <source>
        <dbReference type="EMBL" id="KRO39825.1"/>
    </source>
</evidence>
<dbReference type="Gene3D" id="1.10.10.1710">
    <property type="entry name" value="Deoxyribodipyrimidine photolyase-related"/>
    <property type="match status" value="1"/>
</dbReference>
<dbReference type="Gene3D" id="3.40.50.620">
    <property type="entry name" value="HUPs"/>
    <property type="match status" value="1"/>
</dbReference>
<dbReference type="PANTHER" id="PTHR38657">
    <property type="entry name" value="SLR1343 PROTEIN"/>
    <property type="match status" value="1"/>
</dbReference>
<evidence type="ECO:0000259" key="1">
    <source>
        <dbReference type="Pfam" id="PF03441"/>
    </source>
</evidence>
<dbReference type="Pfam" id="PF03441">
    <property type="entry name" value="FAD_binding_7"/>
    <property type="match status" value="1"/>
</dbReference>
<dbReference type="SUPFAM" id="SSF48173">
    <property type="entry name" value="Cryptochrome/photolyase FAD-binding domain"/>
    <property type="match status" value="1"/>
</dbReference>
<dbReference type="InterPro" id="IPR052551">
    <property type="entry name" value="UV-DNA_repair_photolyase"/>
</dbReference>
<dbReference type="InterPro" id="IPR036134">
    <property type="entry name" value="Crypto/Photolyase_FAD-like_sf"/>
</dbReference>
<evidence type="ECO:0000313" key="3">
    <source>
        <dbReference type="Proteomes" id="UP000050874"/>
    </source>
</evidence>
<protein>
    <recommendedName>
        <fullName evidence="1">Cryptochrome/DNA photolyase FAD-binding domain-containing protein</fullName>
    </recommendedName>
</protein>
<gene>
    <name evidence="2" type="ORF">ABR63_00625</name>
</gene>
<dbReference type="InterPro" id="IPR014729">
    <property type="entry name" value="Rossmann-like_a/b/a_fold"/>
</dbReference>
<dbReference type="PANTHER" id="PTHR38657:SF1">
    <property type="entry name" value="SLR1343 PROTEIN"/>
    <property type="match status" value="1"/>
</dbReference>
<accession>A0A0R2PPM6</accession>
<dbReference type="InterPro" id="IPR007357">
    <property type="entry name" value="PhrB-like"/>
</dbReference>
<name>A0A0R2PPM6_9GAMM</name>
<comment type="caution">
    <text evidence="2">The sequence shown here is derived from an EMBL/GenBank/DDBJ whole genome shotgun (WGS) entry which is preliminary data.</text>
</comment>
<sequence length="499" mass="58491">MKQLGIILPDDLAINNIALRFLDKSDALLIYEPCDTFYQINHHKQKIAFLISALRHWKEELQKKYVNIIHIKISKNHDATFMEELQELYEDIGFDVIHITEPSDHNTLTQLMFFGSKNKVEIKIHQDTKFIDSIENFSEWAMGKKSLVQEYYYRWLRKKYGILMEDGKPLGGKWNYDKDNQQSISKLKQDLPIRVKSMQDPLTIEAMVDVENCFPKSLGSLEEFNWAVTHDAAREQLKNFLTERLHLFGEFQDAIHKDDSRLFHSLLSPYLNSGLLDPMECIVDAISEFHSAKGVVPMNSLEGFIRQILGWREFIRGVYWQNMPEYKDANFWGHKKSLTQSWYEGTTGIPPVDDAIKDSLKYGYTHHINRLMIISNVMNLAGIRPNEIYKWFMEMYVDSADWVMVPNVYGMGTYADGGIFATKPYICGSSYMLRMSNYEKGEWCDVVDGLYWRFIEKNREFFTGNPRLALMPRSLDKIDQVRKKRIFSKAEEFMSNHTF</sequence>
<dbReference type="Gene3D" id="1.25.40.80">
    <property type="match status" value="1"/>
</dbReference>
<dbReference type="AlphaFoldDB" id="A0A0R2PPM6"/>
<organism evidence="2 3">
    <name type="scientific">SAR86 cluster bacterium BACL1 MAG-120920-bin57</name>
    <dbReference type="NCBI Taxonomy" id="1655571"/>
    <lineage>
        <taxon>Bacteria</taxon>
        <taxon>Pseudomonadati</taxon>
        <taxon>Pseudomonadota</taxon>
        <taxon>Gammaproteobacteria</taxon>
        <taxon>SAR86 cluster</taxon>
    </lineage>
</organism>
<reference evidence="3" key="1">
    <citation type="submission" date="2015-10" db="EMBL/GenBank/DDBJ databases">
        <title>Metagenome-Assembled Genomes uncover a global brackish microbiome.</title>
        <authorList>
            <person name="Hugerth L.W."/>
            <person name="Larsson J."/>
            <person name="Alneberg J."/>
            <person name="Lindh M.V."/>
            <person name="Legrand C."/>
            <person name="Pinhassi J."/>
            <person name="Andersson A."/>
        </authorList>
    </citation>
    <scope>NUCLEOTIDE SEQUENCE [LARGE SCALE GENOMIC DNA]</scope>
</reference>
<dbReference type="Pfam" id="PF04244">
    <property type="entry name" value="DPRP"/>
    <property type="match status" value="1"/>
</dbReference>
<dbReference type="InterPro" id="IPR005101">
    <property type="entry name" value="Cryptochr/Photolyase_FAD-bd"/>
</dbReference>
<dbReference type="EMBL" id="LIAV01000192">
    <property type="protein sequence ID" value="KRO39825.1"/>
    <property type="molecule type" value="Genomic_DNA"/>
</dbReference>
<proteinExistence type="predicted"/>
<feature type="domain" description="Cryptochrome/DNA photolyase FAD-binding" evidence="1">
    <location>
        <begin position="308"/>
        <end position="399"/>
    </location>
</feature>
<dbReference type="Proteomes" id="UP000050874">
    <property type="component" value="Unassembled WGS sequence"/>
</dbReference>